<dbReference type="Gene3D" id="3.40.30.10">
    <property type="entry name" value="Glutaredoxin"/>
    <property type="match status" value="1"/>
</dbReference>
<dbReference type="InterPro" id="IPR012336">
    <property type="entry name" value="Thioredoxin-like_fold"/>
</dbReference>
<name>A0A0V0QLU6_PSEPJ</name>
<organism evidence="3 4">
    <name type="scientific">Pseudocohnilembus persalinus</name>
    <name type="common">Ciliate</name>
    <dbReference type="NCBI Taxonomy" id="266149"/>
    <lineage>
        <taxon>Eukaryota</taxon>
        <taxon>Sar</taxon>
        <taxon>Alveolata</taxon>
        <taxon>Ciliophora</taxon>
        <taxon>Intramacronucleata</taxon>
        <taxon>Oligohymenophorea</taxon>
        <taxon>Scuticociliatia</taxon>
        <taxon>Philasterida</taxon>
        <taxon>Pseudocohnilembidae</taxon>
        <taxon>Pseudocohnilembus</taxon>
    </lineage>
</organism>
<protein>
    <submittedName>
        <fullName evidence="3">Thioredoxin-like fold</fullName>
    </submittedName>
</protein>
<evidence type="ECO:0000313" key="3">
    <source>
        <dbReference type="EMBL" id="KRX03197.1"/>
    </source>
</evidence>
<proteinExistence type="predicted"/>
<dbReference type="InterPro" id="IPR036249">
    <property type="entry name" value="Thioredoxin-like_sf"/>
</dbReference>
<dbReference type="OMA" id="FNDTNTD"/>
<comment type="caution">
    <text evidence="3">The sequence shown here is derived from an EMBL/GenBank/DDBJ whole genome shotgun (WGS) entry which is preliminary data.</text>
</comment>
<keyword evidence="1" id="KW-0732">Signal</keyword>
<dbReference type="InParanoid" id="A0A0V0QLU6"/>
<dbReference type="AlphaFoldDB" id="A0A0V0QLU6"/>
<dbReference type="PANTHER" id="PTHR33875:SF2">
    <property type="entry name" value="ACR183CP"/>
    <property type="match status" value="1"/>
</dbReference>
<dbReference type="OrthoDB" id="289091at2759"/>
<dbReference type="SUPFAM" id="SSF52833">
    <property type="entry name" value="Thioredoxin-like"/>
    <property type="match status" value="1"/>
</dbReference>
<feature type="signal peptide" evidence="1">
    <location>
        <begin position="1"/>
        <end position="16"/>
    </location>
</feature>
<feature type="domain" description="Thioredoxin-like fold" evidence="2">
    <location>
        <begin position="26"/>
        <end position="199"/>
    </location>
</feature>
<dbReference type="Pfam" id="PF13462">
    <property type="entry name" value="Thioredoxin_4"/>
    <property type="match status" value="1"/>
</dbReference>
<feature type="chain" id="PRO_5006867506" evidence="1">
    <location>
        <begin position="17"/>
        <end position="229"/>
    </location>
</feature>
<accession>A0A0V0QLU6</accession>
<dbReference type="Proteomes" id="UP000054937">
    <property type="component" value="Unassembled WGS sequence"/>
</dbReference>
<evidence type="ECO:0000313" key="4">
    <source>
        <dbReference type="Proteomes" id="UP000054937"/>
    </source>
</evidence>
<keyword evidence="4" id="KW-1185">Reference proteome</keyword>
<gene>
    <name evidence="3" type="ORF">PPERSA_07025</name>
</gene>
<sequence>MQKFLIGLLCLSLVLGQQIPITKTYDGISFGSSEAPFVLEIFVDLGCSDCTRDVPIFQEALQKIDFENQKQMRVIYHVIEQAFHVTAFPLAMVFNYIDEQYGKEAALEYINLTLQNQSKFTSKQSFTTLYDTIGDFVASEMSSYKIKKQNVVDACQNRNYDLASRYSWKYSVSRDISGTPMFIANGAIVDNNNGDSEWSVEDWLDFFETYTGLTPKNVEENQGVKYFLQ</sequence>
<reference evidence="3 4" key="1">
    <citation type="journal article" date="2015" name="Sci. Rep.">
        <title>Genome of the facultative scuticociliatosis pathogen Pseudocohnilembus persalinus provides insight into its virulence through horizontal gene transfer.</title>
        <authorList>
            <person name="Xiong J."/>
            <person name="Wang G."/>
            <person name="Cheng J."/>
            <person name="Tian M."/>
            <person name="Pan X."/>
            <person name="Warren A."/>
            <person name="Jiang C."/>
            <person name="Yuan D."/>
            <person name="Miao W."/>
        </authorList>
    </citation>
    <scope>NUCLEOTIDE SEQUENCE [LARGE SCALE GENOMIC DNA]</scope>
    <source>
        <strain evidence="3">36N120E</strain>
    </source>
</reference>
<dbReference type="PANTHER" id="PTHR33875">
    <property type="entry name" value="OS09G0542200 PROTEIN"/>
    <property type="match status" value="1"/>
</dbReference>
<evidence type="ECO:0000259" key="2">
    <source>
        <dbReference type="Pfam" id="PF13462"/>
    </source>
</evidence>
<dbReference type="EMBL" id="LDAU01000142">
    <property type="protein sequence ID" value="KRX03197.1"/>
    <property type="molecule type" value="Genomic_DNA"/>
</dbReference>
<evidence type="ECO:0000256" key="1">
    <source>
        <dbReference type="SAM" id="SignalP"/>
    </source>
</evidence>